<comment type="similarity">
    <text evidence="1">Belongs to the V-ATPase E subunit family.</text>
</comment>
<keyword evidence="3" id="KW-0406">Ion transport</keyword>
<keyword evidence="2" id="KW-0813">Transport</keyword>
<dbReference type="AlphaFoldDB" id="L5KYI0"/>
<organism evidence="4 5">
    <name type="scientific">Pteropus alecto</name>
    <name type="common">Black flying fox</name>
    <dbReference type="NCBI Taxonomy" id="9402"/>
    <lineage>
        <taxon>Eukaryota</taxon>
        <taxon>Metazoa</taxon>
        <taxon>Chordata</taxon>
        <taxon>Craniata</taxon>
        <taxon>Vertebrata</taxon>
        <taxon>Euteleostomi</taxon>
        <taxon>Mammalia</taxon>
        <taxon>Eutheria</taxon>
        <taxon>Laurasiatheria</taxon>
        <taxon>Chiroptera</taxon>
        <taxon>Yinpterochiroptera</taxon>
        <taxon>Pteropodoidea</taxon>
        <taxon>Pteropodidae</taxon>
        <taxon>Pteropodinae</taxon>
        <taxon>Pteropus</taxon>
    </lineage>
</organism>
<evidence type="ECO:0000256" key="1">
    <source>
        <dbReference type="ARBA" id="ARBA00005901"/>
    </source>
</evidence>
<reference evidence="5" key="1">
    <citation type="journal article" date="2013" name="Science">
        <title>Comparative analysis of bat genomes provides insight into the evolution of flight and immunity.</title>
        <authorList>
            <person name="Zhang G."/>
            <person name="Cowled C."/>
            <person name="Shi Z."/>
            <person name="Huang Z."/>
            <person name="Bishop-Lilly K.A."/>
            <person name="Fang X."/>
            <person name="Wynne J.W."/>
            <person name="Xiong Z."/>
            <person name="Baker M.L."/>
            <person name="Zhao W."/>
            <person name="Tachedjian M."/>
            <person name="Zhu Y."/>
            <person name="Zhou P."/>
            <person name="Jiang X."/>
            <person name="Ng J."/>
            <person name="Yang L."/>
            <person name="Wu L."/>
            <person name="Xiao J."/>
            <person name="Feng Y."/>
            <person name="Chen Y."/>
            <person name="Sun X."/>
            <person name="Zhang Y."/>
            <person name="Marsh G.A."/>
            <person name="Crameri G."/>
            <person name="Broder C.C."/>
            <person name="Frey K.G."/>
            <person name="Wang L.F."/>
            <person name="Wang J."/>
        </authorList>
    </citation>
    <scope>NUCLEOTIDE SEQUENCE [LARGE SCALE GENOMIC DNA]</scope>
</reference>
<proteinExistence type="inferred from homology"/>
<sequence>MHLCHEASALGASRASFDQSSPEIELVARRPSVTFTVVLSDADVQKQIKHMAPFIEEEANEKAEEIDTKAAEFNIEKGRLGQTQRLKITDNYKKKGQPIEQQEKMQMSSLMNQASLEVLRARADLIPHLLNGAKQTRRGGKRHNPVPGAAGWPGPGFVPAGGAPDDCHWKQDSLLGKAAVQKAIPVYETATEKDVDIYTDQEAYLPEETAGGVEIYNGGS</sequence>
<gene>
    <name evidence="4" type="ORF">PAL_GLEAN10017755</name>
</gene>
<dbReference type="InterPro" id="IPR002842">
    <property type="entry name" value="ATPase_V1_Esu"/>
</dbReference>
<dbReference type="InParanoid" id="L5KYI0"/>
<evidence type="ECO:0000256" key="2">
    <source>
        <dbReference type="ARBA" id="ARBA00022448"/>
    </source>
</evidence>
<accession>L5KYI0</accession>
<dbReference type="GO" id="GO:0046961">
    <property type="term" value="F:proton-transporting ATPase activity, rotational mechanism"/>
    <property type="evidence" value="ECO:0007669"/>
    <property type="project" value="InterPro"/>
</dbReference>
<dbReference type="Pfam" id="PF01991">
    <property type="entry name" value="vATP-synt_E"/>
    <property type="match status" value="1"/>
</dbReference>
<name>L5KYI0_PTEAL</name>
<evidence type="ECO:0000256" key="3">
    <source>
        <dbReference type="ARBA" id="ARBA00023065"/>
    </source>
</evidence>
<evidence type="ECO:0000313" key="5">
    <source>
        <dbReference type="Proteomes" id="UP000010552"/>
    </source>
</evidence>
<dbReference type="STRING" id="9402.L5KYI0"/>
<dbReference type="GO" id="GO:0033178">
    <property type="term" value="C:proton-transporting two-sector ATPase complex, catalytic domain"/>
    <property type="evidence" value="ECO:0007669"/>
    <property type="project" value="InterPro"/>
</dbReference>
<dbReference type="Gene3D" id="6.10.250.1620">
    <property type="match status" value="1"/>
</dbReference>
<dbReference type="EMBL" id="KB030474">
    <property type="protein sequence ID" value="ELK16245.1"/>
    <property type="molecule type" value="Genomic_DNA"/>
</dbReference>
<dbReference type="Proteomes" id="UP000010552">
    <property type="component" value="Unassembled WGS sequence"/>
</dbReference>
<evidence type="ECO:0000313" key="4">
    <source>
        <dbReference type="EMBL" id="ELK16245.1"/>
    </source>
</evidence>
<protein>
    <submittedName>
        <fullName evidence="4">V-type proton ATPase subunit E 1</fullName>
    </submittedName>
</protein>
<dbReference type="PANTHER" id="PTHR45715">
    <property type="entry name" value="ATPASE H+-TRANSPORTING V1 SUBUNIT E1A-RELATED"/>
    <property type="match status" value="1"/>
</dbReference>
<keyword evidence="5" id="KW-1185">Reference proteome</keyword>